<evidence type="ECO:0000256" key="2">
    <source>
        <dbReference type="PROSITE-ProRule" id="PRU00169"/>
    </source>
</evidence>
<evidence type="ECO:0000256" key="1">
    <source>
        <dbReference type="ARBA" id="ARBA00022553"/>
    </source>
</evidence>
<dbReference type="InterPro" id="IPR050595">
    <property type="entry name" value="Bact_response_regulator"/>
</dbReference>
<dbReference type="Gene3D" id="3.40.50.2300">
    <property type="match status" value="1"/>
</dbReference>
<dbReference type="Pfam" id="PF14332">
    <property type="entry name" value="DUF4388"/>
    <property type="match status" value="1"/>
</dbReference>
<gene>
    <name evidence="4" type="ORF">GF359_03760</name>
</gene>
<dbReference type="Proteomes" id="UP000630660">
    <property type="component" value="Unassembled WGS sequence"/>
</dbReference>
<dbReference type="SUPFAM" id="SSF52172">
    <property type="entry name" value="CheY-like"/>
    <property type="match status" value="1"/>
</dbReference>
<protein>
    <submittedName>
        <fullName evidence="4">Response regulator</fullName>
    </submittedName>
</protein>
<feature type="domain" description="Response regulatory" evidence="3">
    <location>
        <begin position="6"/>
        <end position="120"/>
    </location>
</feature>
<dbReference type="GO" id="GO:0000160">
    <property type="term" value="P:phosphorelay signal transduction system"/>
    <property type="evidence" value="ECO:0007669"/>
    <property type="project" value="InterPro"/>
</dbReference>
<evidence type="ECO:0000259" key="3">
    <source>
        <dbReference type="PROSITE" id="PS50110"/>
    </source>
</evidence>
<feature type="modified residue" description="4-aspartylphosphate" evidence="2">
    <location>
        <position position="55"/>
    </location>
</feature>
<proteinExistence type="predicted"/>
<dbReference type="Pfam" id="PF00072">
    <property type="entry name" value="Response_reg"/>
    <property type="match status" value="1"/>
</dbReference>
<evidence type="ECO:0000313" key="4">
    <source>
        <dbReference type="EMBL" id="MBD3364312.1"/>
    </source>
</evidence>
<dbReference type="PROSITE" id="PS50110">
    <property type="entry name" value="RESPONSE_REGULATORY"/>
    <property type="match status" value="1"/>
</dbReference>
<dbReference type="InterPro" id="IPR025497">
    <property type="entry name" value="PatA-like_N"/>
</dbReference>
<reference evidence="4" key="1">
    <citation type="submission" date="2019-11" db="EMBL/GenBank/DDBJ databases">
        <title>Microbial mats filling the niche in hypersaline microbial mats.</title>
        <authorList>
            <person name="Wong H.L."/>
            <person name="Macleod F.I."/>
            <person name="White R.A. III"/>
            <person name="Burns B.P."/>
        </authorList>
    </citation>
    <scope>NUCLEOTIDE SEQUENCE</scope>
    <source>
        <strain evidence="4">Bin_327</strain>
    </source>
</reference>
<accession>A0A9D5K8J2</accession>
<evidence type="ECO:0000313" key="5">
    <source>
        <dbReference type="Proteomes" id="UP000630660"/>
    </source>
</evidence>
<comment type="caution">
    <text evidence="4">The sequence shown here is derived from an EMBL/GenBank/DDBJ whole genome shotgun (WGS) entry which is preliminary data.</text>
</comment>
<sequence>MESEVRVLFVDDEKKFADAMARVLKIRGFNVQTAYSGKVALEVFKPGGFDLVITDLSMPGMDGIELIREIRKRNPYQRIIVVTGFPSQHSQQQAYTLGTLNYIAKPFKTNRFLELVDEALKSSENGLLGTVRLSPSDLVQLYSFMGKTIMIEILNETDGEIGRIYFLRGQVIHAETPKASGKDAFYEIQSWDKGIFKTDSPVKDVIQTIDESVDALLLEAARRLDENPK</sequence>
<keyword evidence="1 2" id="KW-0597">Phosphoprotein</keyword>
<dbReference type="EMBL" id="WJKJ01000119">
    <property type="protein sequence ID" value="MBD3364312.1"/>
    <property type="molecule type" value="Genomic_DNA"/>
</dbReference>
<dbReference type="SMART" id="SM00448">
    <property type="entry name" value="REC"/>
    <property type="match status" value="1"/>
</dbReference>
<name>A0A9D5K8J2_UNCW3</name>
<dbReference type="InterPro" id="IPR001789">
    <property type="entry name" value="Sig_transdc_resp-reg_receiver"/>
</dbReference>
<dbReference type="PANTHER" id="PTHR44591">
    <property type="entry name" value="STRESS RESPONSE REGULATOR PROTEIN 1"/>
    <property type="match status" value="1"/>
</dbReference>
<organism evidence="4 5">
    <name type="scientific">candidate division WOR-3 bacterium</name>
    <dbReference type="NCBI Taxonomy" id="2052148"/>
    <lineage>
        <taxon>Bacteria</taxon>
        <taxon>Bacteria division WOR-3</taxon>
    </lineage>
</organism>
<dbReference type="CDD" id="cd00156">
    <property type="entry name" value="REC"/>
    <property type="match status" value="1"/>
</dbReference>
<dbReference type="AlphaFoldDB" id="A0A9D5K8J2"/>
<dbReference type="InterPro" id="IPR011006">
    <property type="entry name" value="CheY-like_superfamily"/>
</dbReference>
<dbReference type="PANTHER" id="PTHR44591:SF3">
    <property type="entry name" value="RESPONSE REGULATORY DOMAIN-CONTAINING PROTEIN"/>
    <property type="match status" value="1"/>
</dbReference>